<evidence type="ECO:0000313" key="3">
    <source>
        <dbReference type="EMBL" id="VDO20384.1"/>
    </source>
</evidence>
<keyword evidence="4" id="KW-1185">Reference proteome</keyword>
<dbReference type="AlphaFoldDB" id="A0A158QJQ7"/>
<dbReference type="GO" id="GO:0005765">
    <property type="term" value="C:lysosomal membrane"/>
    <property type="evidence" value="ECO:0007669"/>
    <property type="project" value="TreeGrafter"/>
</dbReference>
<evidence type="ECO:0000313" key="5">
    <source>
        <dbReference type="WBParaSite" id="HPLM_0000321601-mRNA-1"/>
    </source>
</evidence>
<accession>A0A158QJQ7</accession>
<dbReference type="GO" id="GO:0031902">
    <property type="term" value="C:late endosome membrane"/>
    <property type="evidence" value="ECO:0007669"/>
    <property type="project" value="TreeGrafter"/>
</dbReference>
<evidence type="ECO:0000313" key="4">
    <source>
        <dbReference type="Proteomes" id="UP000268014"/>
    </source>
</evidence>
<dbReference type="STRING" id="6290.A0A158QJQ7"/>
<dbReference type="InterPro" id="IPR009755">
    <property type="entry name" value="RMC1_C"/>
</dbReference>
<evidence type="ECO:0000259" key="2">
    <source>
        <dbReference type="Pfam" id="PF21029"/>
    </source>
</evidence>
<sequence>MLELGSVSVAFEPETLQNEQSGNITQNFFDDVNLKICTVRNNGSLGITAKSLAENDVISARTKDRGPPGLMKLSPNGKFAILQRQINSVDIILLEKNDGTTAVEFNVPTKSKDMILSVDWITNSQPLGRSFMSANSSLIILATGINCTTLQPFLIQHGQFTRLKSFDVDSSTPLSENLLEKDVTITSIYGKVCVMVLRYSAGGSNATDLMIYELTSDIQCAAKMKYSLALGCSGGFGIHVIDNLIIVHHQVTAKSMIFDVALSPNRPTHSPLIITSIRPSPICQPPPALYVPLWSMFQPDIVVDPVAGMMYQLTVRCDRAPEVIVDKCTLVEFLIHRTNQKSLVLSTLLDCLKHKMLRLRQVRKLFDLIVEKFTLSLAAEANHTESTKSQLIPVDVEHMRIEQAEMQSSIFIPLMESSMKDSKYAADIMLQYLRSLHRHFVPIEAYFLELVVESLASSGEMSKLHQLVTYKVIFDSKPLAFLLLSYEARCPSLFQSGIDILARQKACDEIVEVLLERGHVVDAMSSLYTSEEIKEAVDEVSKAA</sequence>
<dbReference type="OMA" id="VDWITNS"/>
<dbReference type="Proteomes" id="UP000268014">
    <property type="component" value="Unassembled WGS sequence"/>
</dbReference>
<dbReference type="OrthoDB" id="26384at2759"/>
<dbReference type="PANTHER" id="PTHR12897:SF4">
    <property type="entry name" value="REGULATOR OF MON1-CCZ1 COMPLEX"/>
    <property type="match status" value="1"/>
</dbReference>
<organism evidence="5">
    <name type="scientific">Haemonchus placei</name>
    <name type="common">Barber's pole worm</name>
    <dbReference type="NCBI Taxonomy" id="6290"/>
    <lineage>
        <taxon>Eukaryota</taxon>
        <taxon>Metazoa</taxon>
        <taxon>Ecdysozoa</taxon>
        <taxon>Nematoda</taxon>
        <taxon>Chromadorea</taxon>
        <taxon>Rhabditida</taxon>
        <taxon>Rhabditina</taxon>
        <taxon>Rhabditomorpha</taxon>
        <taxon>Strongyloidea</taxon>
        <taxon>Trichostrongylidae</taxon>
        <taxon>Haemonchus</taxon>
    </lineage>
</organism>
<dbReference type="EMBL" id="UZAF01016104">
    <property type="protein sequence ID" value="VDO20384.1"/>
    <property type="molecule type" value="Genomic_DNA"/>
</dbReference>
<dbReference type="GO" id="GO:0010506">
    <property type="term" value="P:regulation of autophagy"/>
    <property type="evidence" value="ECO:0007669"/>
    <property type="project" value="InterPro"/>
</dbReference>
<dbReference type="GO" id="GO:0035658">
    <property type="term" value="C:Mon1-Ccz1 complex"/>
    <property type="evidence" value="ECO:0007669"/>
    <property type="project" value="InterPro"/>
</dbReference>
<feature type="domain" description="Mic1" evidence="1">
    <location>
        <begin position="337"/>
        <end position="525"/>
    </location>
</feature>
<dbReference type="PANTHER" id="PTHR12897">
    <property type="entry name" value="COLON CANCER-ASSOCIATED PROTEIN MIC1"/>
    <property type="match status" value="1"/>
</dbReference>
<proteinExistence type="predicted"/>
<reference evidence="5" key="1">
    <citation type="submission" date="2016-04" db="UniProtKB">
        <authorList>
            <consortium name="WormBaseParasite"/>
        </authorList>
    </citation>
    <scope>IDENTIFICATION</scope>
</reference>
<dbReference type="InterPro" id="IPR049040">
    <property type="entry name" value="RMC1_N"/>
</dbReference>
<protein>
    <submittedName>
        <fullName evidence="5">Mic1 domain-containing protein</fullName>
    </submittedName>
</protein>
<dbReference type="Pfam" id="PF21029">
    <property type="entry name" value="RMC1_N"/>
    <property type="match status" value="1"/>
</dbReference>
<reference evidence="3 4" key="2">
    <citation type="submission" date="2018-11" db="EMBL/GenBank/DDBJ databases">
        <authorList>
            <consortium name="Pathogen Informatics"/>
        </authorList>
    </citation>
    <scope>NUCLEOTIDE SEQUENCE [LARGE SCALE GENOMIC DNA]</scope>
    <source>
        <strain evidence="3 4">MHpl1</strain>
    </source>
</reference>
<name>A0A158QJQ7_HAEPC</name>
<dbReference type="Pfam" id="PF07035">
    <property type="entry name" value="RMC1_C"/>
    <property type="match status" value="1"/>
</dbReference>
<dbReference type="WBParaSite" id="HPLM_0000321601-mRNA-1">
    <property type="protein sequence ID" value="HPLM_0000321601-mRNA-1"/>
    <property type="gene ID" value="HPLM_0000321601"/>
</dbReference>
<dbReference type="InterPro" id="IPR040371">
    <property type="entry name" value="RMC1"/>
</dbReference>
<feature type="domain" description="Regulator of MON1-CCZ1 complex N-terminal" evidence="2">
    <location>
        <begin position="28"/>
        <end position="125"/>
    </location>
</feature>
<evidence type="ECO:0000259" key="1">
    <source>
        <dbReference type="Pfam" id="PF07035"/>
    </source>
</evidence>
<gene>
    <name evidence="3" type="ORF">HPLM_LOCUS3208</name>
</gene>